<dbReference type="Pfam" id="PF00497">
    <property type="entry name" value="SBP_bac_3"/>
    <property type="match status" value="1"/>
</dbReference>
<evidence type="ECO:0000313" key="4">
    <source>
        <dbReference type="EMBL" id="PSL21159.1"/>
    </source>
</evidence>
<feature type="chain" id="PRO_5015202348" evidence="2">
    <location>
        <begin position="24"/>
        <end position="275"/>
    </location>
</feature>
<dbReference type="SMART" id="SM00062">
    <property type="entry name" value="PBPb"/>
    <property type="match status" value="1"/>
</dbReference>
<sequence length="275" mass="29095">MRSTQFLTALGLTICTFPGIALADGHCAAGKTLEDGKLTIATGNPAYFPWVMDDAPESGQGFESAVAYAIAAEMGFEADNVVWVRSGFDESIQPGAKNFDFNMQQFSITEDREKVVDFSMPYYSSAMAVLTTQGVVDAGAEANLASLKSLKWGADANTTAVPLLMNLVAPDSDPLLYNDNTDVTAAIQAGQIDAALFDLPTALYLSAVVVENGTLLGQFPADRSENPDQFGALMEEGSPLKACVDEAITVLSESGALQQIEASWLSETTGVPVIK</sequence>
<proteinExistence type="predicted"/>
<evidence type="ECO:0000256" key="2">
    <source>
        <dbReference type="SAM" id="SignalP"/>
    </source>
</evidence>
<dbReference type="Gene3D" id="3.40.190.10">
    <property type="entry name" value="Periplasmic binding protein-like II"/>
    <property type="match status" value="2"/>
</dbReference>
<dbReference type="OrthoDB" id="9807134at2"/>
<dbReference type="PANTHER" id="PTHR35936:SF19">
    <property type="entry name" value="AMINO-ACID-BINDING PROTEIN YXEM-RELATED"/>
    <property type="match status" value="1"/>
</dbReference>
<keyword evidence="1 2" id="KW-0732">Signal</keyword>
<protein>
    <submittedName>
        <fullName evidence="4">Amino acid ABC transporter substrate-binding protein (PAAT family)</fullName>
    </submittedName>
</protein>
<name>A0A2P8FHG4_9RHOB</name>
<reference evidence="4 5" key="1">
    <citation type="submission" date="2018-03" db="EMBL/GenBank/DDBJ databases">
        <title>Genomic Encyclopedia of Archaeal and Bacterial Type Strains, Phase II (KMG-II): from individual species to whole genera.</title>
        <authorList>
            <person name="Goeker M."/>
        </authorList>
    </citation>
    <scope>NUCLEOTIDE SEQUENCE [LARGE SCALE GENOMIC DNA]</scope>
    <source>
        <strain evidence="4 5">DSM 100673</strain>
    </source>
</reference>
<feature type="signal peptide" evidence="2">
    <location>
        <begin position="1"/>
        <end position="23"/>
    </location>
</feature>
<feature type="domain" description="Solute-binding protein family 3/N-terminal" evidence="3">
    <location>
        <begin position="37"/>
        <end position="268"/>
    </location>
</feature>
<dbReference type="Proteomes" id="UP000240418">
    <property type="component" value="Unassembled WGS sequence"/>
</dbReference>
<gene>
    <name evidence="4" type="ORF">CLV88_102279</name>
</gene>
<organism evidence="4 5">
    <name type="scientific">Shimia abyssi</name>
    <dbReference type="NCBI Taxonomy" id="1662395"/>
    <lineage>
        <taxon>Bacteria</taxon>
        <taxon>Pseudomonadati</taxon>
        <taxon>Pseudomonadota</taxon>
        <taxon>Alphaproteobacteria</taxon>
        <taxon>Rhodobacterales</taxon>
        <taxon>Roseobacteraceae</taxon>
    </lineage>
</organism>
<keyword evidence="5" id="KW-1185">Reference proteome</keyword>
<dbReference type="PANTHER" id="PTHR35936">
    <property type="entry name" value="MEMBRANE-BOUND LYTIC MUREIN TRANSGLYCOSYLASE F"/>
    <property type="match status" value="1"/>
</dbReference>
<evidence type="ECO:0000259" key="3">
    <source>
        <dbReference type="SMART" id="SM00062"/>
    </source>
</evidence>
<dbReference type="EMBL" id="PYGJ01000002">
    <property type="protein sequence ID" value="PSL21159.1"/>
    <property type="molecule type" value="Genomic_DNA"/>
</dbReference>
<evidence type="ECO:0000313" key="5">
    <source>
        <dbReference type="Proteomes" id="UP000240418"/>
    </source>
</evidence>
<dbReference type="RefSeq" id="WP_106607352.1">
    <property type="nucleotide sequence ID" value="NZ_PYGJ01000002.1"/>
</dbReference>
<comment type="caution">
    <text evidence="4">The sequence shown here is derived from an EMBL/GenBank/DDBJ whole genome shotgun (WGS) entry which is preliminary data.</text>
</comment>
<dbReference type="SUPFAM" id="SSF53850">
    <property type="entry name" value="Periplasmic binding protein-like II"/>
    <property type="match status" value="1"/>
</dbReference>
<dbReference type="AlphaFoldDB" id="A0A2P8FHG4"/>
<dbReference type="CDD" id="cd13530">
    <property type="entry name" value="PBP2_peptides_like"/>
    <property type="match status" value="1"/>
</dbReference>
<evidence type="ECO:0000256" key="1">
    <source>
        <dbReference type="ARBA" id="ARBA00022729"/>
    </source>
</evidence>
<accession>A0A2P8FHG4</accession>
<dbReference type="InterPro" id="IPR001638">
    <property type="entry name" value="Solute-binding_3/MltF_N"/>
</dbReference>